<dbReference type="PANTHER" id="PTHR37422">
    <property type="entry name" value="TEICHURONIC ACID BIOSYNTHESIS PROTEIN TUAE"/>
    <property type="match status" value="1"/>
</dbReference>
<dbReference type="InterPro" id="IPR007016">
    <property type="entry name" value="O-antigen_ligase-rel_domated"/>
</dbReference>
<dbReference type="RefSeq" id="WP_377376825.1">
    <property type="nucleotide sequence ID" value="NZ_JBHSSW010000005.1"/>
</dbReference>
<dbReference type="Proteomes" id="UP001596303">
    <property type="component" value="Unassembled WGS sequence"/>
</dbReference>
<comment type="caution">
    <text evidence="7">The sequence shown here is derived from an EMBL/GenBank/DDBJ whole genome shotgun (WGS) entry which is preliminary data.</text>
</comment>
<dbReference type="Pfam" id="PF04932">
    <property type="entry name" value="Wzy_C"/>
    <property type="match status" value="1"/>
</dbReference>
<evidence type="ECO:0000259" key="6">
    <source>
        <dbReference type="Pfam" id="PF04932"/>
    </source>
</evidence>
<keyword evidence="3 5" id="KW-1133">Transmembrane helix</keyword>
<accession>A0ABW1S7J0</accession>
<sequence length="410" mass="45350">MSAWFWLIAWGLWCLVMSMGAQGFSPVMSLIGLLALPKLADLRWPVPLDVLAFLVFLAWCVATALWSPYSTGSWITIDPANENYAVDSPGLRITLVSLLCMLGFWRLYSVDDKFYRRVRSVGPITIGLQMLVFLSAVLAFDVFRSFFSFSDDFNIGQNMIRSVNMAILALPLLFFLIPREKLSLRLFSVLVASAICIVYAARVDGQAAIVAFAVIIAVASLTRLMGRSIFRLLGYGTAVVILTMPFAMDLIIDTAAKMDQDSIPLSYASRLFSYEFVIDKVQEKWLLGWGVEASKQWKETTDFIVNGTVVQYPIVPGHPHNAPLQIWAETGLVGVLLLSAFTILLGERFARSDVNNPQVLIPGACLWGGSLVYAAMSYSVWNDAYWAGVLFLATGVLALSKLLPKVKSPE</sequence>
<feature type="transmembrane region" description="Helical" evidence="5">
    <location>
        <begin position="326"/>
        <end position="347"/>
    </location>
</feature>
<feature type="transmembrane region" description="Helical" evidence="5">
    <location>
        <begin position="160"/>
        <end position="177"/>
    </location>
</feature>
<feature type="transmembrane region" description="Helical" evidence="5">
    <location>
        <begin position="6"/>
        <end position="36"/>
    </location>
</feature>
<proteinExistence type="predicted"/>
<reference evidence="8" key="1">
    <citation type="journal article" date="2019" name="Int. J. Syst. Evol. Microbiol.">
        <title>The Global Catalogue of Microorganisms (GCM) 10K type strain sequencing project: providing services to taxonomists for standard genome sequencing and annotation.</title>
        <authorList>
            <consortium name="The Broad Institute Genomics Platform"/>
            <consortium name="The Broad Institute Genome Sequencing Center for Infectious Disease"/>
            <person name="Wu L."/>
            <person name="Ma J."/>
        </authorList>
    </citation>
    <scope>NUCLEOTIDE SEQUENCE [LARGE SCALE GENOMIC DNA]</scope>
    <source>
        <strain evidence="8">CGMCC-1.15741</strain>
    </source>
</reference>
<keyword evidence="8" id="KW-1185">Reference proteome</keyword>
<dbReference type="EMBL" id="JBHSSW010000005">
    <property type="protein sequence ID" value="MFC6197637.1"/>
    <property type="molecule type" value="Genomic_DNA"/>
</dbReference>
<feature type="transmembrane region" description="Helical" evidence="5">
    <location>
        <begin position="384"/>
        <end position="403"/>
    </location>
</feature>
<keyword evidence="4 5" id="KW-0472">Membrane</keyword>
<evidence type="ECO:0000313" key="7">
    <source>
        <dbReference type="EMBL" id="MFC6197637.1"/>
    </source>
</evidence>
<evidence type="ECO:0000313" key="8">
    <source>
        <dbReference type="Proteomes" id="UP001596303"/>
    </source>
</evidence>
<organism evidence="7 8">
    <name type="scientific">Ponticaulis profundi</name>
    <dbReference type="NCBI Taxonomy" id="2665222"/>
    <lineage>
        <taxon>Bacteria</taxon>
        <taxon>Pseudomonadati</taxon>
        <taxon>Pseudomonadota</taxon>
        <taxon>Alphaproteobacteria</taxon>
        <taxon>Hyphomonadales</taxon>
        <taxon>Hyphomonadaceae</taxon>
        <taxon>Ponticaulis</taxon>
    </lineage>
</organism>
<feature type="transmembrane region" description="Helical" evidence="5">
    <location>
        <begin position="120"/>
        <end position="140"/>
    </location>
</feature>
<keyword evidence="7" id="KW-0436">Ligase</keyword>
<evidence type="ECO:0000256" key="1">
    <source>
        <dbReference type="ARBA" id="ARBA00004141"/>
    </source>
</evidence>
<evidence type="ECO:0000256" key="3">
    <source>
        <dbReference type="ARBA" id="ARBA00022989"/>
    </source>
</evidence>
<feature type="transmembrane region" description="Helical" evidence="5">
    <location>
        <begin position="359"/>
        <end position="378"/>
    </location>
</feature>
<feature type="transmembrane region" description="Helical" evidence="5">
    <location>
        <begin position="207"/>
        <end position="225"/>
    </location>
</feature>
<feature type="transmembrane region" description="Helical" evidence="5">
    <location>
        <begin position="48"/>
        <end position="69"/>
    </location>
</feature>
<feature type="transmembrane region" description="Helical" evidence="5">
    <location>
        <begin position="89"/>
        <end position="108"/>
    </location>
</feature>
<dbReference type="InterPro" id="IPR051533">
    <property type="entry name" value="WaaL-like"/>
</dbReference>
<evidence type="ECO:0000256" key="2">
    <source>
        <dbReference type="ARBA" id="ARBA00022692"/>
    </source>
</evidence>
<keyword evidence="2 5" id="KW-0812">Transmembrane</keyword>
<evidence type="ECO:0000256" key="5">
    <source>
        <dbReference type="SAM" id="Phobius"/>
    </source>
</evidence>
<gene>
    <name evidence="7" type="ORF">ACFQDM_06080</name>
</gene>
<dbReference type="PANTHER" id="PTHR37422:SF13">
    <property type="entry name" value="LIPOPOLYSACCHARIDE BIOSYNTHESIS PROTEIN PA4999-RELATED"/>
    <property type="match status" value="1"/>
</dbReference>
<feature type="domain" description="O-antigen ligase-related" evidence="6">
    <location>
        <begin position="193"/>
        <end position="338"/>
    </location>
</feature>
<evidence type="ECO:0000256" key="4">
    <source>
        <dbReference type="ARBA" id="ARBA00023136"/>
    </source>
</evidence>
<dbReference type="GO" id="GO:0016874">
    <property type="term" value="F:ligase activity"/>
    <property type="evidence" value="ECO:0007669"/>
    <property type="project" value="UniProtKB-KW"/>
</dbReference>
<feature type="transmembrane region" description="Helical" evidence="5">
    <location>
        <begin position="184"/>
        <end position="201"/>
    </location>
</feature>
<feature type="transmembrane region" description="Helical" evidence="5">
    <location>
        <begin position="232"/>
        <end position="252"/>
    </location>
</feature>
<protein>
    <submittedName>
        <fullName evidence="7">O-antigen ligase family protein</fullName>
    </submittedName>
</protein>
<comment type="subcellular location">
    <subcellularLocation>
        <location evidence="1">Membrane</location>
        <topology evidence="1">Multi-pass membrane protein</topology>
    </subcellularLocation>
</comment>
<name>A0ABW1S7J0_9PROT</name>